<protein>
    <submittedName>
        <fullName evidence="3">TRAP dicarboxylate transporter-DctP subunit</fullName>
    </submittedName>
</protein>
<dbReference type="Gene3D" id="3.40.190.170">
    <property type="entry name" value="Bacterial extracellular solute-binding protein, family 7"/>
    <property type="match status" value="1"/>
</dbReference>
<proteinExistence type="predicted"/>
<dbReference type="InterPro" id="IPR018389">
    <property type="entry name" value="DctP_fam"/>
</dbReference>
<dbReference type="OrthoDB" id="9794826at2"/>
<evidence type="ECO:0000313" key="3">
    <source>
        <dbReference type="EMBL" id="ABD71884.1"/>
    </source>
</evidence>
<organism evidence="3 4">
    <name type="scientific">Albidiferax ferrireducens (strain ATCC BAA-621 / DSM 15236 / T118)</name>
    <name type="common">Rhodoferax ferrireducens</name>
    <dbReference type="NCBI Taxonomy" id="338969"/>
    <lineage>
        <taxon>Bacteria</taxon>
        <taxon>Pseudomonadati</taxon>
        <taxon>Pseudomonadota</taxon>
        <taxon>Betaproteobacteria</taxon>
        <taxon>Burkholderiales</taxon>
        <taxon>Comamonadaceae</taxon>
        <taxon>Rhodoferax</taxon>
    </lineage>
</organism>
<evidence type="ECO:0000256" key="1">
    <source>
        <dbReference type="ARBA" id="ARBA00022729"/>
    </source>
</evidence>
<dbReference type="AlphaFoldDB" id="Q21QR9"/>
<evidence type="ECO:0000313" key="4">
    <source>
        <dbReference type="Proteomes" id="UP000008332"/>
    </source>
</evidence>
<dbReference type="HOGENOM" id="CLU_036176_1_3_4"/>
<keyword evidence="1 2" id="KW-0732">Signal</keyword>
<feature type="signal peptide" evidence="2">
    <location>
        <begin position="1"/>
        <end position="25"/>
    </location>
</feature>
<dbReference type="PANTHER" id="PTHR33376">
    <property type="match status" value="1"/>
</dbReference>
<dbReference type="Proteomes" id="UP000008332">
    <property type="component" value="Chromosome"/>
</dbReference>
<feature type="chain" id="PRO_5004200206" evidence="2">
    <location>
        <begin position="26"/>
        <end position="333"/>
    </location>
</feature>
<dbReference type="GO" id="GO:0055085">
    <property type="term" value="P:transmembrane transport"/>
    <property type="evidence" value="ECO:0007669"/>
    <property type="project" value="InterPro"/>
</dbReference>
<name>Q21QR9_ALBFT</name>
<gene>
    <name evidence="3" type="ordered locus">Rfer_4196</name>
</gene>
<keyword evidence="4" id="KW-1185">Reference proteome</keyword>
<dbReference type="PANTHER" id="PTHR33376:SF15">
    <property type="entry name" value="BLL6794 PROTEIN"/>
    <property type="match status" value="1"/>
</dbReference>
<dbReference type="RefSeq" id="WP_011466442.1">
    <property type="nucleotide sequence ID" value="NC_007908.1"/>
</dbReference>
<evidence type="ECO:0000256" key="2">
    <source>
        <dbReference type="SAM" id="SignalP"/>
    </source>
</evidence>
<dbReference type="EMBL" id="CP000267">
    <property type="protein sequence ID" value="ABD71884.1"/>
    <property type="molecule type" value="Genomic_DNA"/>
</dbReference>
<dbReference type="NCBIfam" id="NF037995">
    <property type="entry name" value="TRAP_S1"/>
    <property type="match status" value="1"/>
</dbReference>
<dbReference type="eggNOG" id="COG1638">
    <property type="taxonomic scope" value="Bacteria"/>
</dbReference>
<sequence length="333" mass="36535">MNFSLKSLGAALALGMSIAATPAVAQSNVTIRFPVEYAANFSAGLADQDFVKRIEEISKGHIKVRFAPNGSMYKGNELVQAMLRGDAEMTTLVPAYWTSIAPKVQLFDLPYAFPDYETFDRVASNKAFVSKVFGEAEAKGAKVLGLLVNCYILPGTRSRQLVEPKDFSGLKLRGVGKVNSTTMKVLGANAVSINITEMPAALQQGLVDGMQTLMDAYVEYKFYDNIKYVTDAHYQLIYYPWTVNAKWFNGLSAADQALVQQAVDDAILANRQRVIKIAADATNVMKAKGVSIVKLSAQQEKAWQDATAPVWKQLEADLGKEIIDEFKAVRAVR</sequence>
<dbReference type="KEGG" id="rfr:Rfer_4196"/>
<accession>Q21QR9</accession>
<dbReference type="STRING" id="338969.Rfer_4196"/>
<reference evidence="4" key="1">
    <citation type="submission" date="2006-02" db="EMBL/GenBank/DDBJ databases">
        <title>Complete sequence of chromosome of Rhodoferax ferrireducens DSM 15236.</title>
        <authorList>
            <person name="Copeland A."/>
            <person name="Lucas S."/>
            <person name="Lapidus A."/>
            <person name="Barry K."/>
            <person name="Detter J.C."/>
            <person name="Glavina del Rio T."/>
            <person name="Hammon N."/>
            <person name="Israni S."/>
            <person name="Pitluck S."/>
            <person name="Brettin T."/>
            <person name="Bruce D."/>
            <person name="Han C."/>
            <person name="Tapia R."/>
            <person name="Gilna P."/>
            <person name="Kiss H."/>
            <person name="Schmutz J."/>
            <person name="Larimer F."/>
            <person name="Land M."/>
            <person name="Kyrpides N."/>
            <person name="Ivanova N."/>
            <person name="Richardson P."/>
        </authorList>
    </citation>
    <scope>NUCLEOTIDE SEQUENCE [LARGE SCALE GENOMIC DNA]</scope>
    <source>
        <strain evidence="4">ATCC BAA-621 / DSM 15236 / T118</strain>
    </source>
</reference>
<dbReference type="Pfam" id="PF03480">
    <property type="entry name" value="DctP"/>
    <property type="match status" value="1"/>
</dbReference>
<dbReference type="InterPro" id="IPR038404">
    <property type="entry name" value="TRAP_DctP_sf"/>
</dbReference>